<protein>
    <submittedName>
        <fullName evidence="2">Uncharacterized protein</fullName>
    </submittedName>
</protein>
<reference evidence="3" key="1">
    <citation type="journal article" date="2012" name="Science">
        <title>The Paleozoic origin of enzymatic lignin decomposition reconstructed from 31 fungal genomes.</title>
        <authorList>
            <person name="Floudas D."/>
            <person name="Binder M."/>
            <person name="Riley R."/>
            <person name="Barry K."/>
            <person name="Blanchette R.A."/>
            <person name="Henrissat B."/>
            <person name="Martinez A.T."/>
            <person name="Otillar R."/>
            <person name="Spatafora J.W."/>
            <person name="Yadav J.S."/>
            <person name="Aerts A."/>
            <person name="Benoit I."/>
            <person name="Boyd A."/>
            <person name="Carlson A."/>
            <person name="Copeland A."/>
            <person name="Coutinho P.M."/>
            <person name="de Vries R.P."/>
            <person name="Ferreira P."/>
            <person name="Findley K."/>
            <person name="Foster B."/>
            <person name="Gaskell J."/>
            <person name="Glotzer D."/>
            <person name="Gorecki P."/>
            <person name="Heitman J."/>
            <person name="Hesse C."/>
            <person name="Hori C."/>
            <person name="Igarashi K."/>
            <person name="Jurgens J.A."/>
            <person name="Kallen N."/>
            <person name="Kersten P."/>
            <person name="Kohler A."/>
            <person name="Kuees U."/>
            <person name="Kumar T.K.A."/>
            <person name="Kuo A."/>
            <person name="LaButti K."/>
            <person name="Larrondo L.F."/>
            <person name="Lindquist E."/>
            <person name="Ling A."/>
            <person name="Lombard V."/>
            <person name="Lucas S."/>
            <person name="Lundell T."/>
            <person name="Martin R."/>
            <person name="McLaughlin D.J."/>
            <person name="Morgenstern I."/>
            <person name="Morin E."/>
            <person name="Murat C."/>
            <person name="Nagy L.G."/>
            <person name="Nolan M."/>
            <person name="Ohm R.A."/>
            <person name="Patyshakuliyeva A."/>
            <person name="Rokas A."/>
            <person name="Ruiz-Duenas F.J."/>
            <person name="Sabat G."/>
            <person name="Salamov A."/>
            <person name="Samejima M."/>
            <person name="Schmutz J."/>
            <person name="Slot J.C."/>
            <person name="St John F."/>
            <person name="Stenlid J."/>
            <person name="Sun H."/>
            <person name="Sun S."/>
            <person name="Syed K."/>
            <person name="Tsang A."/>
            <person name="Wiebenga A."/>
            <person name="Young D."/>
            <person name="Pisabarro A."/>
            <person name="Eastwood D.C."/>
            <person name="Martin F."/>
            <person name="Cullen D."/>
            <person name="Grigoriev I.V."/>
            <person name="Hibbett D.S."/>
        </authorList>
    </citation>
    <scope>NUCLEOTIDE SEQUENCE [LARGE SCALE GENOMIC DNA]</scope>
    <source>
        <strain evidence="3">TFB10046</strain>
    </source>
</reference>
<organism evidence="2 3">
    <name type="scientific">Auricularia subglabra (strain TFB-10046 / SS5)</name>
    <name type="common">White-rot fungus</name>
    <name type="synonym">Auricularia delicata (strain TFB10046)</name>
    <dbReference type="NCBI Taxonomy" id="717982"/>
    <lineage>
        <taxon>Eukaryota</taxon>
        <taxon>Fungi</taxon>
        <taxon>Dikarya</taxon>
        <taxon>Basidiomycota</taxon>
        <taxon>Agaricomycotina</taxon>
        <taxon>Agaricomycetes</taxon>
        <taxon>Auriculariales</taxon>
        <taxon>Auriculariaceae</taxon>
        <taxon>Auricularia</taxon>
    </lineage>
</organism>
<gene>
    <name evidence="2" type="ORF">AURDEDRAFT_176969</name>
</gene>
<dbReference type="KEGG" id="adl:AURDEDRAFT_176969"/>
<evidence type="ECO:0000313" key="2">
    <source>
        <dbReference type="EMBL" id="EJD33967.1"/>
    </source>
</evidence>
<dbReference type="InParanoid" id="J0WNM9"/>
<dbReference type="EMBL" id="JH688034">
    <property type="protein sequence ID" value="EJD33967.1"/>
    <property type="molecule type" value="Genomic_DNA"/>
</dbReference>
<evidence type="ECO:0000256" key="1">
    <source>
        <dbReference type="SAM" id="MobiDB-lite"/>
    </source>
</evidence>
<sequence length="115" mass="12320">MGGRVSTASVVSAVPPIALVVTVSLSDFPAASRAFKKRLEFESLVTFWVGNAGNTSTSSRAWAQRRAPALATFSRSLNKPAGSDRQANDTRVSSTIDADTSNMYKRSLFFFIALG</sequence>
<evidence type="ECO:0000313" key="3">
    <source>
        <dbReference type="Proteomes" id="UP000006514"/>
    </source>
</evidence>
<dbReference type="Proteomes" id="UP000006514">
    <property type="component" value="Unassembled WGS sequence"/>
</dbReference>
<keyword evidence="3" id="KW-1185">Reference proteome</keyword>
<proteinExistence type="predicted"/>
<accession>J0WNM9</accession>
<dbReference type="AlphaFoldDB" id="J0WNM9"/>
<name>J0WNM9_AURST</name>
<feature type="region of interest" description="Disordered" evidence="1">
    <location>
        <begin position="76"/>
        <end position="95"/>
    </location>
</feature>